<dbReference type="SFLD" id="SFLDS00029">
    <property type="entry name" value="Radical_SAM"/>
    <property type="match status" value="1"/>
</dbReference>
<sequence>MAVESFGRNRKSLVRPFSKDDLEIIAKYQQKNKDYKHLLQVHITDYCNIPNHAKCREFCYQHSNVNQNFMTFSTFQTVLKKYTPWQIALGGGEPTTHPQFLDFLKYAKQQKYLKYANYTTNAVQIPENFPEVIQYADGVSISLDSLRYPHLFTHGVPDWIQPQLSIYQSSPLPLALNFVISRQNLKDLQYLADFALENHFSGVYLLSFKTMSPEDLFFKERSKFLAEFSNFCDKLNEYNIILATDCCFGNYLHFKTDCGANQRFCDIHLSGKVSGCSFKRILGKNECPLIKYIQDLQEMFYS</sequence>
<dbReference type="AlphaFoldDB" id="A0A5B9D854"/>
<reference evidence="6 7" key="1">
    <citation type="journal article" date="2020" name="Nature">
        <title>Isolation of an archaeon at the prokaryote-eukaryote interface.</title>
        <authorList>
            <person name="Imachi H."/>
            <person name="Nobu M.K."/>
            <person name="Nakahara N."/>
            <person name="Morono Y."/>
            <person name="Ogawara M."/>
            <person name="Takaki Y."/>
            <person name="Takano Y."/>
            <person name="Uematsu K."/>
            <person name="Ikuta T."/>
            <person name="Ito M."/>
            <person name="Matsui Y."/>
            <person name="Miyazaki M."/>
            <person name="Murata K."/>
            <person name="Saito Y."/>
            <person name="Sakai S."/>
            <person name="Song C."/>
            <person name="Tasumi E."/>
            <person name="Yamanaka Y."/>
            <person name="Yamaguchi T."/>
            <person name="Kamagata Y."/>
            <person name="Tamaki H."/>
            <person name="Takai K."/>
        </authorList>
    </citation>
    <scope>NUCLEOTIDE SEQUENCE [LARGE SCALE GENOMIC DNA]</scope>
    <source>
        <strain evidence="6 7">MK-D1</strain>
    </source>
</reference>
<dbReference type="GO" id="GO:0003824">
    <property type="term" value="F:catalytic activity"/>
    <property type="evidence" value="ECO:0007669"/>
    <property type="project" value="InterPro"/>
</dbReference>
<dbReference type="OrthoDB" id="30736at2157"/>
<keyword evidence="1" id="KW-0949">S-adenosyl-L-methionine</keyword>
<keyword evidence="3" id="KW-0408">Iron</keyword>
<dbReference type="EMBL" id="CP042905">
    <property type="protein sequence ID" value="QEE15191.1"/>
    <property type="molecule type" value="Genomic_DNA"/>
</dbReference>
<evidence type="ECO:0000256" key="1">
    <source>
        <dbReference type="ARBA" id="ARBA00022691"/>
    </source>
</evidence>
<dbReference type="CDD" id="cd01335">
    <property type="entry name" value="Radical_SAM"/>
    <property type="match status" value="1"/>
</dbReference>
<organism evidence="6 7">
    <name type="scientific">Promethearchaeum syntrophicum</name>
    <dbReference type="NCBI Taxonomy" id="2594042"/>
    <lineage>
        <taxon>Archaea</taxon>
        <taxon>Promethearchaeati</taxon>
        <taxon>Promethearchaeota</taxon>
        <taxon>Promethearchaeia</taxon>
        <taxon>Promethearchaeales</taxon>
        <taxon>Promethearchaeaceae</taxon>
        <taxon>Promethearchaeum</taxon>
    </lineage>
</organism>
<name>A0A5B9D854_9ARCH</name>
<dbReference type="KEGG" id="psyt:DSAG12_01015"/>
<feature type="domain" description="Radical SAM core" evidence="5">
    <location>
        <begin position="33"/>
        <end position="239"/>
    </location>
</feature>
<dbReference type="InterPro" id="IPR058240">
    <property type="entry name" value="rSAM_sf"/>
</dbReference>
<dbReference type="Gene3D" id="3.20.20.70">
    <property type="entry name" value="Aldolase class I"/>
    <property type="match status" value="1"/>
</dbReference>
<protein>
    <submittedName>
        <fullName evidence="6">Radical SAM protein</fullName>
    </submittedName>
</protein>
<dbReference type="PROSITE" id="PS51918">
    <property type="entry name" value="RADICAL_SAM"/>
    <property type="match status" value="1"/>
</dbReference>
<dbReference type="GO" id="GO:0046872">
    <property type="term" value="F:metal ion binding"/>
    <property type="evidence" value="ECO:0007669"/>
    <property type="project" value="UniProtKB-KW"/>
</dbReference>
<dbReference type="Proteomes" id="UP000321408">
    <property type="component" value="Chromosome"/>
</dbReference>
<dbReference type="SUPFAM" id="SSF102114">
    <property type="entry name" value="Radical SAM enzymes"/>
    <property type="match status" value="1"/>
</dbReference>
<evidence type="ECO:0000256" key="2">
    <source>
        <dbReference type="ARBA" id="ARBA00022723"/>
    </source>
</evidence>
<dbReference type="PANTHER" id="PTHR11228:SF7">
    <property type="entry name" value="PQQA PEPTIDE CYCLASE"/>
    <property type="match status" value="1"/>
</dbReference>
<proteinExistence type="predicted"/>
<gene>
    <name evidence="6" type="ORF">DSAG12_01015</name>
</gene>
<evidence type="ECO:0000259" key="5">
    <source>
        <dbReference type="PROSITE" id="PS51918"/>
    </source>
</evidence>
<dbReference type="SFLD" id="SFLDG01067">
    <property type="entry name" value="SPASM/twitch_domain_containing"/>
    <property type="match status" value="1"/>
</dbReference>
<dbReference type="InterPro" id="IPR007197">
    <property type="entry name" value="rSAM"/>
</dbReference>
<dbReference type="InterPro" id="IPR013785">
    <property type="entry name" value="Aldolase_TIM"/>
</dbReference>
<keyword evidence="7" id="KW-1185">Reference proteome</keyword>
<dbReference type="RefSeq" id="WP_147662111.1">
    <property type="nucleotide sequence ID" value="NZ_CP042905.2"/>
</dbReference>
<dbReference type="GO" id="GO:0051536">
    <property type="term" value="F:iron-sulfur cluster binding"/>
    <property type="evidence" value="ECO:0007669"/>
    <property type="project" value="UniProtKB-KW"/>
</dbReference>
<keyword evidence="2" id="KW-0479">Metal-binding</keyword>
<evidence type="ECO:0000256" key="4">
    <source>
        <dbReference type="ARBA" id="ARBA00023014"/>
    </source>
</evidence>
<dbReference type="GeneID" id="41329014"/>
<keyword evidence="4" id="KW-0411">Iron-sulfur</keyword>
<evidence type="ECO:0000256" key="3">
    <source>
        <dbReference type="ARBA" id="ARBA00023004"/>
    </source>
</evidence>
<dbReference type="PANTHER" id="PTHR11228">
    <property type="entry name" value="RADICAL SAM DOMAIN PROTEIN"/>
    <property type="match status" value="1"/>
</dbReference>
<evidence type="ECO:0000313" key="7">
    <source>
        <dbReference type="Proteomes" id="UP000321408"/>
    </source>
</evidence>
<reference evidence="6 7" key="2">
    <citation type="journal article" date="2024" name="Int. J. Syst. Evol. Microbiol.">
        <title>Promethearchaeum syntrophicum gen. nov., sp. nov., an anaerobic, obligately syntrophic archaeon, the first isolate of the lineage 'Asgard' archaea, and proposal of the new archaeal phylum Promethearchaeota phyl. nov. and kingdom Promethearchaeati regn. nov.</title>
        <authorList>
            <person name="Imachi H."/>
            <person name="Nobu M.K."/>
            <person name="Kato S."/>
            <person name="Takaki Y."/>
            <person name="Miyazaki M."/>
            <person name="Miyata M."/>
            <person name="Ogawara M."/>
            <person name="Saito Y."/>
            <person name="Sakai S."/>
            <person name="Tahara Y.O."/>
            <person name="Takano Y."/>
            <person name="Tasumi E."/>
            <person name="Uematsu K."/>
            <person name="Yoshimura T."/>
            <person name="Itoh T."/>
            <person name="Ohkuma M."/>
            <person name="Takai K."/>
        </authorList>
    </citation>
    <scope>NUCLEOTIDE SEQUENCE [LARGE SCALE GENOMIC DNA]</scope>
    <source>
        <strain evidence="6 7">MK-D1</strain>
    </source>
</reference>
<evidence type="ECO:0000313" key="6">
    <source>
        <dbReference type="EMBL" id="QEE15191.1"/>
    </source>
</evidence>
<dbReference type="InterPro" id="IPR050377">
    <property type="entry name" value="Radical_SAM_PqqE_MftC-like"/>
</dbReference>
<accession>A0A5B9D854</accession>